<dbReference type="InterPro" id="IPR004999">
    <property type="entry name" value="Herpes_1"/>
</dbReference>
<dbReference type="RefSeq" id="YP_010797063.1">
    <property type="nucleotide sequence ID" value="NC_076129.1"/>
</dbReference>
<dbReference type="Proteomes" id="UP000103899">
    <property type="component" value="Segment"/>
</dbReference>
<keyword evidence="3" id="KW-0946">Virion</keyword>
<proteinExistence type="predicted"/>
<evidence type="ECO:0000313" key="5">
    <source>
        <dbReference type="Proteomes" id="UP000103899"/>
    </source>
</evidence>
<evidence type="ECO:0000256" key="2">
    <source>
        <dbReference type="ARBA" id="ARBA00022562"/>
    </source>
</evidence>
<evidence type="ECO:0000256" key="1">
    <source>
        <dbReference type="ARBA" id="ARBA00022561"/>
    </source>
</evidence>
<dbReference type="GeneID" id="80534766"/>
<protein>
    <submittedName>
        <fullName evidence="4">B46</fullName>
    </submittedName>
</protein>
<keyword evidence="2" id="KW-1048">Host nucleus</keyword>
<dbReference type="EMBL" id="JQ805139">
    <property type="protein sequence ID" value="AFK83876.1"/>
    <property type="molecule type" value="Genomic_DNA"/>
</dbReference>
<organism evidence="4 5">
    <name type="scientific">miniopterid betaherpesvirus 1</name>
    <dbReference type="NCBI Taxonomy" id="3070189"/>
    <lineage>
        <taxon>Viruses</taxon>
        <taxon>Duplodnaviria</taxon>
        <taxon>Heunggongvirae</taxon>
        <taxon>Peploviricota</taxon>
        <taxon>Herviviricetes</taxon>
        <taxon>Herpesvirales</taxon>
        <taxon>Orthoherpesviridae</taxon>
        <taxon>Betaherpesvirinae</taxon>
        <taxon>Quwivirus</taxon>
        <taxon>Quwivirus miniopteridbeta1</taxon>
    </lineage>
</organism>
<evidence type="ECO:0000256" key="3">
    <source>
        <dbReference type="ARBA" id="ARBA00022844"/>
    </source>
</evidence>
<dbReference type="GO" id="GO:0019069">
    <property type="term" value="P:viral capsid assembly"/>
    <property type="evidence" value="ECO:0007669"/>
    <property type="project" value="InterPro"/>
</dbReference>
<keyword evidence="1" id="KW-0167">Capsid protein</keyword>
<sequence>MCCTNCCILVAVTSVIFIALISIFASVVKSGWASGVSVRSSSRTVSKSRAFDIMAVPLGDVLKKRSYDQVTGRDSLNKMARLRRVEEDLVAKYIYGSDHGCTYSRFFVNEGLLGLEPTNLGSLMFRVDTGAESPRTVIVSLFLLAIKCNNVSVATRTLLRTVYSSASASAALDWLELVIDNIHKKIHVVGCVNSVSSGITSMITCVMRGNSYNALKTEIYPLMAPKEMYVDLDGEVRGGEITYVYCVIVYDYEAEVRASIYIVASFVSHRATLLSILRHRFSLARLLFLDRYVVRPRSVSQCVGVVQRLGWCLRTDIKSGSAVQKNLQIPIIRFESFYTDLGQPFEFI</sequence>
<dbReference type="GO" id="GO:0003677">
    <property type="term" value="F:DNA binding"/>
    <property type="evidence" value="ECO:0007669"/>
    <property type="project" value="InterPro"/>
</dbReference>
<dbReference type="KEGG" id="vg:80534766"/>
<dbReference type="Pfam" id="PF03327">
    <property type="entry name" value="Herpes_VP19C"/>
    <property type="match status" value="1"/>
</dbReference>
<reference evidence="4 5" key="1">
    <citation type="journal article" date="2012" name="J. Virol.">
        <title>A Novel Bat Herpesvirus Encodes Homologues of Major Histocompatibility Complex Classes I and II, C-Type Lectin, and a Unique Family of Immune-Related Genes.</title>
        <authorList>
            <person name="Zhang H."/>
            <person name="Todd S."/>
            <person name="Tachedjian M."/>
            <person name="Barr J.A."/>
            <person name="Luo M."/>
            <person name="Yu M."/>
            <person name="Marsh G.A."/>
            <person name="Crameri G."/>
            <person name="Wang L.F."/>
        </authorList>
    </citation>
    <scope>NUCLEOTIDE SEQUENCE [LARGE SCALE GENOMIC DNA]</scope>
    <source>
        <strain evidence="4">B7D8</strain>
    </source>
</reference>
<accession>I3VQ32</accession>
<name>I3VQ32_9BETA</name>
<dbReference type="GO" id="GO:0019028">
    <property type="term" value="C:viral capsid"/>
    <property type="evidence" value="ECO:0007669"/>
    <property type="project" value="UniProtKB-KW"/>
</dbReference>
<evidence type="ECO:0000313" key="4">
    <source>
        <dbReference type="EMBL" id="AFK83876.1"/>
    </source>
</evidence>
<keyword evidence="5" id="KW-1185">Reference proteome</keyword>